<feature type="region of interest" description="Disordered" evidence="1">
    <location>
        <begin position="279"/>
        <end position="302"/>
    </location>
</feature>
<feature type="region of interest" description="Disordered" evidence="1">
    <location>
        <begin position="81"/>
        <end position="174"/>
    </location>
</feature>
<feature type="compositionally biased region" description="Acidic residues" evidence="1">
    <location>
        <begin position="284"/>
        <end position="294"/>
    </location>
</feature>
<accession>A0AAX4P7E2</accession>
<proteinExistence type="predicted"/>
<dbReference type="EMBL" id="CP151504">
    <property type="protein sequence ID" value="WZN61809.1"/>
    <property type="molecule type" value="Genomic_DNA"/>
</dbReference>
<gene>
    <name evidence="2" type="ORF">HKI87_04g33440</name>
</gene>
<evidence type="ECO:0000256" key="1">
    <source>
        <dbReference type="SAM" id="MobiDB-lite"/>
    </source>
</evidence>
<feature type="region of interest" description="Disordered" evidence="1">
    <location>
        <begin position="222"/>
        <end position="242"/>
    </location>
</feature>
<evidence type="ECO:0000313" key="3">
    <source>
        <dbReference type="Proteomes" id="UP001472866"/>
    </source>
</evidence>
<feature type="compositionally biased region" description="Pro residues" evidence="1">
    <location>
        <begin position="110"/>
        <end position="135"/>
    </location>
</feature>
<organism evidence="2 3">
    <name type="scientific">Chloropicon roscoffensis</name>
    <dbReference type="NCBI Taxonomy" id="1461544"/>
    <lineage>
        <taxon>Eukaryota</taxon>
        <taxon>Viridiplantae</taxon>
        <taxon>Chlorophyta</taxon>
        <taxon>Chloropicophyceae</taxon>
        <taxon>Chloropicales</taxon>
        <taxon>Chloropicaceae</taxon>
        <taxon>Chloropicon</taxon>
    </lineage>
</organism>
<dbReference type="Proteomes" id="UP001472866">
    <property type="component" value="Chromosome 04"/>
</dbReference>
<protein>
    <submittedName>
        <fullName evidence="2">Uncharacterized protein</fullName>
    </submittedName>
</protein>
<keyword evidence="3" id="KW-1185">Reference proteome</keyword>
<feature type="compositionally biased region" description="Polar residues" evidence="1">
    <location>
        <begin position="224"/>
        <end position="235"/>
    </location>
</feature>
<sequence>MANCRAWLKEYASKRGEITYTSKPHPHNGLNWWSFTCEFFERVPGRGGYVKHQAESKVMKNKKAAQEDSARLVIASVRANKAGHPPHAAQRPPPPYAHPPGASGVGPVDPRLPPRAPPRQPPAPHGYSPYPPPPTGFGDPRRPMPAGPPPSFHTRAAGPSGHRHPNAAPPPVVPREEAYERLWLQIKEASDLEQSDRVKEIVERHTQDPMFEDFIQKRMKEFGVTTSPSCNSGTSHPEKRRRSIDVSMVEELAQKARKSGPILEEVKVEVKREPVQALGRSSVVEEEAPQEPEPEPSNPIGTLEEVGEARIARRPRAVRGGGAEPKLCTTGALLILDLDNDQGEDALNLLRNHMKRFPGKHGISRVVVYTNPFMNRQDIPAFAEQRRYRYKGDGSADDECGITQISFDVGSMLGALVRKTKLRGLLFFSLHVFGDELIEMIKEYKIEAVWCNGLRSLEKTLDGIQQRARSL</sequence>
<evidence type="ECO:0000313" key="2">
    <source>
        <dbReference type="EMBL" id="WZN61809.1"/>
    </source>
</evidence>
<name>A0AAX4P7E2_9CHLO</name>
<reference evidence="2 3" key="1">
    <citation type="submission" date="2024-03" db="EMBL/GenBank/DDBJ databases">
        <title>Complete genome sequence of the green alga Chloropicon roscoffensis RCC1871.</title>
        <authorList>
            <person name="Lemieux C."/>
            <person name="Pombert J.-F."/>
            <person name="Otis C."/>
            <person name="Turmel M."/>
        </authorList>
    </citation>
    <scope>NUCLEOTIDE SEQUENCE [LARGE SCALE GENOMIC DNA]</scope>
    <source>
        <strain evidence="2 3">RCC1871</strain>
    </source>
</reference>
<dbReference type="AlphaFoldDB" id="A0AAX4P7E2"/>